<dbReference type="InterPro" id="IPR036388">
    <property type="entry name" value="WH-like_DNA-bd_sf"/>
</dbReference>
<evidence type="ECO:0000313" key="4">
    <source>
        <dbReference type="EMBL" id="MBD1319720.1"/>
    </source>
</evidence>
<dbReference type="InterPro" id="IPR036390">
    <property type="entry name" value="WH_DNA-bd_sf"/>
</dbReference>
<keyword evidence="3" id="KW-0804">Transcription</keyword>
<dbReference type="PANTHER" id="PTHR38465:SF2">
    <property type="entry name" value="HTH-TYPE TRANSCRIPTIONAL REGULATOR MMPR5"/>
    <property type="match status" value="1"/>
</dbReference>
<proteinExistence type="predicted"/>
<gene>
    <name evidence="4" type="ORF">IDF66_08965</name>
</gene>
<comment type="caution">
    <text evidence="4">The sequence shown here is derived from an EMBL/GenBank/DDBJ whole genome shotgun (WGS) entry which is preliminary data.</text>
</comment>
<organism evidence="4 5">
    <name type="scientific">Gordonia hankookensis</name>
    <dbReference type="NCBI Taxonomy" id="589403"/>
    <lineage>
        <taxon>Bacteria</taxon>
        <taxon>Bacillati</taxon>
        <taxon>Actinomycetota</taxon>
        <taxon>Actinomycetes</taxon>
        <taxon>Mycobacteriales</taxon>
        <taxon>Gordoniaceae</taxon>
        <taxon>Gordonia</taxon>
    </lineage>
</organism>
<dbReference type="InterPro" id="IPR052362">
    <property type="entry name" value="HTH-GbsR_regulator"/>
</dbReference>
<protein>
    <submittedName>
        <fullName evidence="4">MarR family transcriptional regulator</fullName>
    </submittedName>
</protein>
<keyword evidence="5" id="KW-1185">Reference proteome</keyword>
<dbReference type="Gene3D" id="1.10.10.10">
    <property type="entry name" value="Winged helix-like DNA-binding domain superfamily/Winged helix DNA-binding domain"/>
    <property type="match status" value="1"/>
</dbReference>
<evidence type="ECO:0000256" key="3">
    <source>
        <dbReference type="ARBA" id="ARBA00023163"/>
    </source>
</evidence>
<dbReference type="SUPFAM" id="SSF46785">
    <property type="entry name" value="Winged helix' DNA-binding domain"/>
    <property type="match status" value="1"/>
</dbReference>
<dbReference type="RefSeq" id="WP_190266586.1">
    <property type="nucleotide sequence ID" value="NZ_BAABAD010000005.1"/>
</dbReference>
<dbReference type="EMBL" id="JACWMS010000002">
    <property type="protein sequence ID" value="MBD1319720.1"/>
    <property type="molecule type" value="Genomic_DNA"/>
</dbReference>
<evidence type="ECO:0000256" key="2">
    <source>
        <dbReference type="ARBA" id="ARBA00023125"/>
    </source>
</evidence>
<evidence type="ECO:0000256" key="1">
    <source>
        <dbReference type="ARBA" id="ARBA00023015"/>
    </source>
</evidence>
<sequence length="176" mass="19368">MPDDAQLTFADHMARYYARRFSFPPMVGRVIGYLSVCDPPGQSIAELSEALLASRSAITGAIENLENLGVVKRTRTAGERMDRIAIDLSTPRSLGFDMSEYEELADLAREGLEVIGDATAERRAALSETAALADFLIDRIPALYEEWKKHRAALVMSGDLYDPNADGTPDEDGDRK</sequence>
<reference evidence="4 5" key="1">
    <citation type="submission" date="2020-09" db="EMBL/GenBank/DDBJ databases">
        <title>Novel species in genus Gordonia.</title>
        <authorList>
            <person name="Zhang G."/>
        </authorList>
    </citation>
    <scope>NUCLEOTIDE SEQUENCE [LARGE SCALE GENOMIC DNA]</scope>
    <source>
        <strain evidence="4 5">ON-33</strain>
    </source>
</reference>
<dbReference type="Gene3D" id="1.10.287.160">
    <property type="entry name" value="HR1 repeat"/>
    <property type="match status" value="1"/>
</dbReference>
<keyword evidence="1" id="KW-0805">Transcription regulation</keyword>
<dbReference type="Proteomes" id="UP000602395">
    <property type="component" value="Unassembled WGS sequence"/>
</dbReference>
<dbReference type="PANTHER" id="PTHR38465">
    <property type="entry name" value="HTH-TYPE TRANSCRIPTIONAL REGULATOR MJ1563-RELATED"/>
    <property type="match status" value="1"/>
</dbReference>
<evidence type="ECO:0000313" key="5">
    <source>
        <dbReference type="Proteomes" id="UP000602395"/>
    </source>
</evidence>
<keyword evidence="2" id="KW-0238">DNA-binding</keyword>
<name>A0ABR7WA86_9ACTN</name>
<accession>A0ABR7WA86</accession>